<sequence length="81" mass="8922">MAMKDGGISKAGGFLPEKKGTITLFLPENKVRLRLHSATLFACSREVIIEREGGRIPSLSHKQGKIDPAMVSTQHFFGRNI</sequence>
<organism evidence="1 2">
    <name type="scientific">Nitrosococcus oceani (strain ATCC 19707 / BCRC 17464 / JCM 30415 / NCIMB 11848 / C-107)</name>
    <dbReference type="NCBI Taxonomy" id="323261"/>
    <lineage>
        <taxon>Bacteria</taxon>
        <taxon>Pseudomonadati</taxon>
        <taxon>Pseudomonadota</taxon>
        <taxon>Gammaproteobacteria</taxon>
        <taxon>Chromatiales</taxon>
        <taxon>Chromatiaceae</taxon>
        <taxon>Nitrosococcus</taxon>
    </lineage>
</organism>
<dbReference type="AlphaFoldDB" id="Q3JB78"/>
<evidence type="ECO:0000313" key="1">
    <source>
        <dbReference type="EMBL" id="ABA57918.1"/>
    </source>
</evidence>
<name>Q3JB78_NITOC</name>
<dbReference type="InParanoid" id="Q3JB78"/>
<keyword evidence="2" id="KW-1185">Reference proteome</keyword>
<protein>
    <submittedName>
        <fullName evidence="1">Uncharacterized protein</fullName>
    </submittedName>
</protein>
<evidence type="ECO:0000313" key="2">
    <source>
        <dbReference type="Proteomes" id="UP000006838"/>
    </source>
</evidence>
<dbReference type="HOGENOM" id="CLU_2570343_0_0_6"/>
<dbReference type="EMBL" id="CP000127">
    <property type="protein sequence ID" value="ABA57918.1"/>
    <property type="molecule type" value="Genomic_DNA"/>
</dbReference>
<accession>Q3JB78</accession>
<dbReference type="STRING" id="323261.Noc_1429"/>
<dbReference type="Proteomes" id="UP000006838">
    <property type="component" value="Chromosome"/>
</dbReference>
<reference evidence="2" key="1">
    <citation type="journal article" date="2006" name="Appl. Environ. Microbiol.">
        <title>Complete genome sequence of the marine, chemolithoautotrophic, ammonia-oxidizing bacterium Nitrosococcus oceani ATCC 19707.</title>
        <authorList>
            <person name="Klotz M.G."/>
            <person name="Arp D.J."/>
            <person name="Chain P.S.G."/>
            <person name="El-Sheikh A.F."/>
            <person name="Hauser L.J."/>
            <person name="Hommes N.G."/>
            <person name="Larimer F.W."/>
            <person name="Malfatti S.A."/>
            <person name="Norton J.M."/>
            <person name="Poret-Peterson A.T."/>
            <person name="Vergez L.M."/>
            <person name="Ward B.B."/>
        </authorList>
    </citation>
    <scope>NUCLEOTIDE SEQUENCE [LARGE SCALE GENOMIC DNA]</scope>
    <source>
        <strain evidence="2">ATCC 19707 / BCRC 17464 / NCIMB 11848 / C-107</strain>
    </source>
</reference>
<dbReference type="KEGG" id="noc:Noc_1429"/>
<gene>
    <name evidence="1" type="ordered locus">Noc_1429</name>
</gene>
<proteinExistence type="predicted"/>